<dbReference type="InterPro" id="IPR036757">
    <property type="entry name" value="TFR-like_dimer_dom_sf"/>
</dbReference>
<dbReference type="CDD" id="cd08022">
    <property type="entry name" value="M28_PSMA_like"/>
    <property type="match status" value="1"/>
</dbReference>
<dbReference type="Gene3D" id="3.50.30.30">
    <property type="match status" value="1"/>
</dbReference>
<dbReference type="OrthoDB" id="5841748at2759"/>
<evidence type="ECO:0000259" key="5">
    <source>
        <dbReference type="Pfam" id="PF04253"/>
    </source>
</evidence>
<gene>
    <name evidence="7" type="ORF">FA10DRAFT_266187</name>
</gene>
<dbReference type="SUPFAM" id="SSF52025">
    <property type="entry name" value="PA domain"/>
    <property type="match status" value="1"/>
</dbReference>
<dbReference type="InterPro" id="IPR039373">
    <property type="entry name" value="Peptidase_M28B"/>
</dbReference>
<feature type="compositionally biased region" description="Acidic residues" evidence="2">
    <location>
        <begin position="52"/>
        <end position="68"/>
    </location>
</feature>
<dbReference type="Pfam" id="PF04253">
    <property type="entry name" value="TFR_dimer"/>
    <property type="match status" value="1"/>
</dbReference>
<keyword evidence="3" id="KW-0472">Membrane</keyword>
<evidence type="ECO:0000313" key="7">
    <source>
        <dbReference type="EMBL" id="PWN92419.1"/>
    </source>
</evidence>
<evidence type="ECO:0000256" key="1">
    <source>
        <dbReference type="ARBA" id="ARBA00005634"/>
    </source>
</evidence>
<evidence type="ECO:0000313" key="8">
    <source>
        <dbReference type="Proteomes" id="UP000245768"/>
    </source>
</evidence>
<dbReference type="FunFam" id="3.50.30.30:FF:000008">
    <property type="entry name" value="Glutamate carboxypeptidase 2"/>
    <property type="match status" value="1"/>
</dbReference>
<dbReference type="GeneID" id="37043307"/>
<protein>
    <submittedName>
        <fullName evidence="7">Zn-dependent exopeptidase</fullName>
    </submittedName>
</protein>
<dbReference type="FunFam" id="3.40.630.10:FF:000101">
    <property type="entry name" value="N-acetylated alpha-linked acidic dipeptidase like 1"/>
    <property type="match status" value="1"/>
</dbReference>
<keyword evidence="3" id="KW-0812">Transmembrane</keyword>
<dbReference type="InterPro" id="IPR046450">
    <property type="entry name" value="PA_dom_sf"/>
</dbReference>
<dbReference type="SUPFAM" id="SSF47672">
    <property type="entry name" value="Transferrin receptor-like dimerisation domain"/>
    <property type="match status" value="1"/>
</dbReference>
<feature type="domain" description="PA" evidence="4">
    <location>
        <begin position="324"/>
        <end position="403"/>
    </location>
</feature>
<sequence length="891" mass="97961">MPPLAPKEGAVSLPIDADEPRFPMRRIVDTDDEEQEEGSSLLAGRERRPNGDAEDAAEEGEEDDEEVDMFQRASRASGKSRFVAVVLFLLGGILFYHFVVPILPDLIPERDTPWDDPVQFPQRDIWTLDGRVDLPLAYVNHARLASSLSEPEGEPASTDLNLLHIDPEEVSAVFEKIFLQSPRPGLAEKISRELTRKTHIAGSKRDFETAVKVARKFSDALGTPLADKPKDFVFDAGSSDSIRHMTQARRIGGDPINEGRPRVWVDTYSVWLNYPVSSSLALTRKGEAEPYFHAKLEEDKLEEDKFSQKGLPIFHGYSKSGKASGPLVYAGICSLEDFARLKELNVKVEGAITLCRYGGPFRGLKVRMSAENGAVGTLIYSDPNEDGEVTEANGYQAYPDGPARQPSSVQRGSVQGLSIYPGDPSTPGKPSYRNATRLDPDTADSLPKTPSLPLSYEDAKPLLESLKGRGVKASDVGDGWQGAIPGVEYWTGPSEDQVDMSNEMTKMEARDTWNTYAYIPGILEDEVVVLSNHRDAWTFGAGDPSSGTVALTMVAAGLGNLVKKGWRPLRSILLASWDGEEYGLVGSTEAAEDYRDFFKRKGSVFLNVDVAASGPKPNARASPSLSDFVVGAARDIHSDTPDQPGLTLAHPPGPLGSGSDYTAFLQNLGIASVDMGFARGTKDPVYHYHSNYDNFHWMKKFGDPHFERHVDAAKWQGLMALRASQSIFLPINATRYADALEQYLDKFVRLPGADAIDVRPVTKAIAKVQQAAKKHEANKALLDKRIKRLLGMRTSYARSHELKILFEKARRHNKRSKRLELNFIDEAGLAKRPFYKHLGVAPGRYLGYGSTTFPGLTEAVSLDGGGQAAEEEKARLVETLERVAKGFLEGL</sequence>
<comment type="similarity">
    <text evidence="1">Belongs to the peptidase M28 family. M28B subfamily.</text>
</comment>
<dbReference type="FunCoup" id="A0A316YSZ8">
    <property type="interactions" value="36"/>
</dbReference>
<feature type="region of interest" description="Disordered" evidence="2">
    <location>
        <begin position="381"/>
        <end position="455"/>
    </location>
</feature>
<feature type="region of interest" description="Disordered" evidence="2">
    <location>
        <begin position="1"/>
        <end position="71"/>
    </location>
</feature>
<dbReference type="Proteomes" id="UP000245768">
    <property type="component" value="Unassembled WGS sequence"/>
</dbReference>
<dbReference type="PANTHER" id="PTHR10404">
    <property type="entry name" value="N-ACETYLATED-ALPHA-LINKED ACIDIC DIPEPTIDASE"/>
    <property type="match status" value="1"/>
</dbReference>
<dbReference type="GO" id="GO:0004180">
    <property type="term" value="F:carboxypeptidase activity"/>
    <property type="evidence" value="ECO:0007669"/>
    <property type="project" value="TreeGrafter"/>
</dbReference>
<dbReference type="Pfam" id="PF04389">
    <property type="entry name" value="Peptidase_M28"/>
    <property type="match status" value="1"/>
</dbReference>
<dbReference type="SUPFAM" id="SSF53187">
    <property type="entry name" value="Zn-dependent exopeptidases"/>
    <property type="match status" value="1"/>
</dbReference>
<dbReference type="AlphaFoldDB" id="A0A316YSZ8"/>
<evidence type="ECO:0000259" key="4">
    <source>
        <dbReference type="Pfam" id="PF02225"/>
    </source>
</evidence>
<evidence type="ECO:0000259" key="6">
    <source>
        <dbReference type="Pfam" id="PF04389"/>
    </source>
</evidence>
<name>A0A316YSZ8_9BASI</name>
<feature type="domain" description="Transferrin receptor-like dimerisation" evidence="5">
    <location>
        <begin position="756"/>
        <end position="886"/>
    </location>
</feature>
<organism evidence="7 8">
    <name type="scientific">Acaromyces ingoldii</name>
    <dbReference type="NCBI Taxonomy" id="215250"/>
    <lineage>
        <taxon>Eukaryota</taxon>
        <taxon>Fungi</taxon>
        <taxon>Dikarya</taxon>
        <taxon>Basidiomycota</taxon>
        <taxon>Ustilaginomycotina</taxon>
        <taxon>Exobasidiomycetes</taxon>
        <taxon>Exobasidiales</taxon>
        <taxon>Cryptobasidiaceae</taxon>
        <taxon>Acaromyces</taxon>
    </lineage>
</organism>
<dbReference type="STRING" id="215250.A0A316YSZ8"/>
<dbReference type="Gene3D" id="1.20.930.40">
    <property type="entry name" value="Transferrin receptor-like, dimerisation domain"/>
    <property type="match status" value="1"/>
</dbReference>
<dbReference type="InterPro" id="IPR003137">
    <property type="entry name" value="PA_domain"/>
</dbReference>
<feature type="domain" description="Peptidase M28" evidence="6">
    <location>
        <begin position="514"/>
        <end position="696"/>
    </location>
</feature>
<reference evidence="7" key="1">
    <citation type="journal article" date="2018" name="Mol. Biol. Evol.">
        <title>Broad Genomic Sampling Reveals a Smut Pathogenic Ancestry of the Fungal Clade Ustilaginomycotina.</title>
        <authorList>
            <person name="Kijpornyongpan T."/>
            <person name="Mondo S.J."/>
            <person name="Barry K."/>
            <person name="Sandor L."/>
            <person name="Lee J."/>
            <person name="Lipzen A."/>
            <person name="Pangilinan J."/>
            <person name="LaButti K."/>
            <person name="Hainaut M."/>
            <person name="Henrissat B."/>
            <person name="Grigoriev I.V."/>
            <person name="Spatafora J.W."/>
            <person name="Aime M.C."/>
        </authorList>
    </citation>
    <scope>NUCLEOTIDE SEQUENCE [LARGE SCALE GENOMIC DNA]</scope>
    <source>
        <strain evidence="7">MCA 4198</strain>
    </source>
</reference>
<dbReference type="RefSeq" id="XP_025379617.1">
    <property type="nucleotide sequence ID" value="XM_025521391.1"/>
</dbReference>
<feature type="compositionally biased region" description="Basic and acidic residues" evidence="2">
    <location>
        <begin position="18"/>
        <end position="29"/>
    </location>
</feature>
<dbReference type="Gene3D" id="3.40.630.10">
    <property type="entry name" value="Zn peptidases"/>
    <property type="match status" value="1"/>
</dbReference>
<dbReference type="EMBL" id="KZ819635">
    <property type="protein sequence ID" value="PWN92419.1"/>
    <property type="molecule type" value="Genomic_DNA"/>
</dbReference>
<dbReference type="PANTHER" id="PTHR10404:SF46">
    <property type="entry name" value="VACUOLAR PROTEIN SORTING-ASSOCIATED PROTEIN 70"/>
    <property type="match status" value="1"/>
</dbReference>
<dbReference type="CDD" id="cd02121">
    <property type="entry name" value="PA_GCPII_like"/>
    <property type="match status" value="1"/>
</dbReference>
<dbReference type="InterPro" id="IPR007365">
    <property type="entry name" value="TFR-like_dimer_dom"/>
</dbReference>
<dbReference type="Pfam" id="PF02225">
    <property type="entry name" value="PA"/>
    <property type="match status" value="1"/>
</dbReference>
<evidence type="ECO:0000256" key="3">
    <source>
        <dbReference type="SAM" id="Phobius"/>
    </source>
</evidence>
<dbReference type="InParanoid" id="A0A316YSZ8"/>
<feature type="transmembrane region" description="Helical" evidence="3">
    <location>
        <begin position="82"/>
        <end position="103"/>
    </location>
</feature>
<keyword evidence="8" id="KW-1185">Reference proteome</keyword>
<feature type="compositionally biased region" description="Polar residues" evidence="2">
    <location>
        <begin position="405"/>
        <end position="416"/>
    </location>
</feature>
<proteinExistence type="inferred from homology"/>
<dbReference type="InterPro" id="IPR007484">
    <property type="entry name" value="Peptidase_M28"/>
</dbReference>
<keyword evidence="3" id="KW-1133">Transmembrane helix</keyword>
<evidence type="ECO:0000256" key="2">
    <source>
        <dbReference type="SAM" id="MobiDB-lite"/>
    </source>
</evidence>
<accession>A0A316YSZ8</accession>